<dbReference type="SUPFAM" id="SSF75005">
    <property type="entry name" value="Arabinanase/levansucrase/invertase"/>
    <property type="match status" value="1"/>
</dbReference>
<dbReference type="Proteomes" id="UP000032534">
    <property type="component" value="Unassembled WGS sequence"/>
</dbReference>
<dbReference type="GO" id="GO:0005737">
    <property type="term" value="C:cytoplasm"/>
    <property type="evidence" value="ECO:0007669"/>
    <property type="project" value="UniProtKB-SubCell"/>
</dbReference>
<dbReference type="InterPro" id="IPR013320">
    <property type="entry name" value="ConA-like_dom_sf"/>
</dbReference>
<keyword evidence="13" id="KW-1185">Reference proteome</keyword>
<comment type="subcellular location">
    <subcellularLocation>
        <location evidence="9">Cytoplasm</location>
    </subcellularLocation>
</comment>
<reference evidence="12 13" key="1">
    <citation type="submission" date="2014-11" db="EMBL/GenBank/DDBJ databases">
        <title>Draft Genome Sequences of Paenibacillus polymyxa NRRL B-30509 and Paenibacillus terrae NRRL B-30644, Strains from a Poultry Environment that Produce Tridecaptin A and Paenicidins.</title>
        <authorList>
            <person name="van Belkum M.J."/>
            <person name="Lohans C.T."/>
            <person name="Vederas J.C."/>
        </authorList>
    </citation>
    <scope>NUCLEOTIDE SEQUENCE [LARGE SCALE GENOMIC DNA]</scope>
    <source>
        <strain evidence="12 13">NRRL B-30644</strain>
    </source>
</reference>
<dbReference type="RefSeq" id="WP_044648981.1">
    <property type="nucleotide sequence ID" value="NZ_JTHP01000095.1"/>
</dbReference>
<dbReference type="PROSITE" id="PS00609">
    <property type="entry name" value="GLYCOSYL_HYDROL_F32"/>
    <property type="match status" value="1"/>
</dbReference>
<evidence type="ECO:0000256" key="5">
    <source>
        <dbReference type="ARBA" id="ARBA00022801"/>
    </source>
</evidence>
<dbReference type="PATRIC" id="fig|159743.3.peg.5952"/>
<dbReference type="CDD" id="cd18623">
    <property type="entry name" value="GH32_ScrB-like"/>
    <property type="match status" value="1"/>
</dbReference>
<accession>A0A0D7WVE1</accession>
<dbReference type="InterPro" id="IPR013148">
    <property type="entry name" value="Glyco_hydro_32_N"/>
</dbReference>
<keyword evidence="5 8" id="KW-0378">Hydrolase</keyword>
<dbReference type="Gene3D" id="2.115.10.20">
    <property type="entry name" value="Glycosyl hydrolase domain, family 43"/>
    <property type="match status" value="1"/>
</dbReference>
<dbReference type="InterPro" id="IPR013189">
    <property type="entry name" value="Glyco_hydro_32_C"/>
</dbReference>
<dbReference type="SMART" id="SM00640">
    <property type="entry name" value="Glyco_32"/>
    <property type="match status" value="1"/>
</dbReference>
<comment type="similarity">
    <text evidence="2 8">Belongs to the glycosyl hydrolase 32 family.</text>
</comment>
<evidence type="ECO:0000256" key="2">
    <source>
        <dbReference type="ARBA" id="ARBA00009902"/>
    </source>
</evidence>
<dbReference type="EC" id="3.2.1.26" evidence="3 8"/>
<evidence type="ECO:0000256" key="8">
    <source>
        <dbReference type="RuleBase" id="RU362110"/>
    </source>
</evidence>
<proteinExistence type="inferred from homology"/>
<keyword evidence="9" id="KW-0119">Carbohydrate metabolism</keyword>
<feature type="domain" description="Glycosyl hydrolase family 32 N-terminal" evidence="10">
    <location>
        <begin position="37"/>
        <end position="336"/>
    </location>
</feature>
<comment type="pathway">
    <text evidence="1 9">Glycan biosynthesis; sucrose metabolism.</text>
</comment>
<dbReference type="AlphaFoldDB" id="A0A0D7WVE1"/>
<evidence type="ECO:0000256" key="1">
    <source>
        <dbReference type="ARBA" id="ARBA00004914"/>
    </source>
</evidence>
<dbReference type="Gene3D" id="2.60.120.560">
    <property type="entry name" value="Exo-inulinase, domain 1"/>
    <property type="match status" value="1"/>
</dbReference>
<sequence>MEWTKEERYRRLEDTDPEEISGLAARVARCPWRQGYHIQPETGLLNDPNGFAFFHEEYHLFYQWFPLGPVHGLKYWYHTSSPDLVHWTNRGVALKPDRDFDSHGVYSDSAIEHNGRLYLMYTGNTRDKSWERMPYQCMAQMERDGRIHKFSSPVISGPPSRYTDHYRDPKVWKQKNCFYAVIGAQRSNLTGCAMLYRSIDLYKWEEVGELHTRLSDFGYMWECPDYFEFDGQGVLCFCPQGAKLNDPGNIYPSGYVIGDPLNVETGEFRHGNFRLLDHGFDFYAPQTTLTPDGRRILVGWMGLPDIVYPTDDHGWAHCLTLPRELRVEGGRLYQVPVRELQAIRGRERFADGKISNDTLSPAGFAGSRYELIIEFNNVDAVEFGIRLRTGEEEGTNLVCNTRESRLMLDRTLSGRPIAEEFGTVRSCKVNPLAVKLHLFMDTSSVEVFVDDGREVFTARIFPHEESRGFSIFAKGGDVLYRANMWAIEVEGSQLNVLGTGG</sequence>
<dbReference type="InterPro" id="IPR018053">
    <property type="entry name" value="Glyco_hydro_32_AS"/>
</dbReference>
<dbReference type="InterPro" id="IPR006232">
    <property type="entry name" value="Suc6P_hydrolase"/>
</dbReference>
<organism evidence="12 13">
    <name type="scientific">Paenibacillus terrae</name>
    <dbReference type="NCBI Taxonomy" id="159743"/>
    <lineage>
        <taxon>Bacteria</taxon>
        <taxon>Bacillati</taxon>
        <taxon>Bacillota</taxon>
        <taxon>Bacilli</taxon>
        <taxon>Bacillales</taxon>
        <taxon>Paenibacillaceae</taxon>
        <taxon>Paenibacillus</taxon>
    </lineage>
</organism>
<evidence type="ECO:0000256" key="3">
    <source>
        <dbReference type="ARBA" id="ARBA00012758"/>
    </source>
</evidence>
<comment type="caution">
    <text evidence="12">The sequence shown here is derived from an EMBL/GenBank/DDBJ whole genome shotgun (WGS) entry which is preliminary data.</text>
</comment>
<evidence type="ECO:0000256" key="4">
    <source>
        <dbReference type="ARBA" id="ARBA00019623"/>
    </source>
</evidence>
<evidence type="ECO:0000256" key="9">
    <source>
        <dbReference type="RuleBase" id="RU365015"/>
    </source>
</evidence>
<dbReference type="Pfam" id="PF08244">
    <property type="entry name" value="Glyco_hydro_32C"/>
    <property type="match status" value="1"/>
</dbReference>
<dbReference type="InterPro" id="IPR023296">
    <property type="entry name" value="Glyco_hydro_beta-prop_sf"/>
</dbReference>
<dbReference type="Pfam" id="PF00251">
    <property type="entry name" value="Glyco_hydro_32N"/>
    <property type="match status" value="1"/>
</dbReference>
<dbReference type="PANTHER" id="PTHR43101:SF1">
    <property type="entry name" value="BETA-FRUCTOSIDASE"/>
    <property type="match status" value="1"/>
</dbReference>
<dbReference type="NCBIfam" id="TIGR01322">
    <property type="entry name" value="scrB_fam"/>
    <property type="match status" value="1"/>
</dbReference>
<dbReference type="EMBL" id="JTHP01000095">
    <property type="protein sequence ID" value="KJD42688.1"/>
    <property type="molecule type" value="Genomic_DNA"/>
</dbReference>
<dbReference type="SUPFAM" id="SSF49899">
    <property type="entry name" value="Concanavalin A-like lectins/glucanases"/>
    <property type="match status" value="1"/>
</dbReference>
<gene>
    <name evidence="12" type="ORF">QD47_26760</name>
</gene>
<dbReference type="GO" id="GO:0004564">
    <property type="term" value="F:beta-fructofuranosidase activity"/>
    <property type="evidence" value="ECO:0007669"/>
    <property type="project" value="UniProtKB-EC"/>
</dbReference>
<comment type="function">
    <text evidence="9">Enables the bacterium to metabolize sucrose as a sole carbon source.</text>
</comment>
<dbReference type="UniPathway" id="UPA00238"/>
<protein>
    <recommendedName>
        <fullName evidence="4 8">Sucrose-6-phosphate hydrolase</fullName>
        <ecNumber evidence="3 8">3.2.1.26</ecNumber>
    </recommendedName>
    <alternativeName>
        <fullName evidence="7 9">Invertase</fullName>
    </alternativeName>
</protein>
<dbReference type="InterPro" id="IPR051214">
    <property type="entry name" value="GH32_Enzymes"/>
</dbReference>
<feature type="domain" description="Glycosyl hydrolase family 32 C-terminal" evidence="11">
    <location>
        <begin position="339"/>
        <end position="478"/>
    </location>
</feature>
<evidence type="ECO:0000259" key="11">
    <source>
        <dbReference type="Pfam" id="PF08244"/>
    </source>
</evidence>
<dbReference type="OrthoDB" id="9759709at2"/>
<evidence type="ECO:0000259" key="10">
    <source>
        <dbReference type="Pfam" id="PF00251"/>
    </source>
</evidence>
<dbReference type="GO" id="GO:0005985">
    <property type="term" value="P:sucrose metabolic process"/>
    <property type="evidence" value="ECO:0007669"/>
    <property type="project" value="UniProtKB-UniPathway"/>
</dbReference>
<evidence type="ECO:0000256" key="6">
    <source>
        <dbReference type="ARBA" id="ARBA00023295"/>
    </source>
</evidence>
<evidence type="ECO:0000313" key="12">
    <source>
        <dbReference type="EMBL" id="KJD42688.1"/>
    </source>
</evidence>
<evidence type="ECO:0000256" key="7">
    <source>
        <dbReference type="ARBA" id="ARBA00033367"/>
    </source>
</evidence>
<keyword evidence="9" id="KW-0963">Cytoplasm</keyword>
<evidence type="ECO:0000313" key="13">
    <source>
        <dbReference type="Proteomes" id="UP000032534"/>
    </source>
</evidence>
<keyword evidence="6 8" id="KW-0326">Glycosidase</keyword>
<comment type="catalytic activity">
    <reaction evidence="8">
        <text>Hydrolysis of terminal non-reducing beta-D-fructofuranoside residues in beta-D-fructofuranosides.</text>
        <dbReference type="EC" id="3.2.1.26"/>
    </reaction>
</comment>
<dbReference type="InterPro" id="IPR001362">
    <property type="entry name" value="Glyco_hydro_32"/>
</dbReference>
<dbReference type="PANTHER" id="PTHR43101">
    <property type="entry name" value="BETA-FRUCTOSIDASE"/>
    <property type="match status" value="1"/>
</dbReference>
<name>A0A0D7WVE1_9BACL</name>